<accession>A0ABY6HM95</accession>
<dbReference type="InterPro" id="IPR048574">
    <property type="entry name" value="RUBY_RBDX"/>
</dbReference>
<keyword evidence="1" id="KW-0813">Transport</keyword>
<dbReference type="Pfam" id="PF02915">
    <property type="entry name" value="Rubrerythrin"/>
    <property type="match status" value="1"/>
</dbReference>
<dbReference type="CDD" id="cd01041">
    <property type="entry name" value="Rubrerythrin"/>
    <property type="match status" value="1"/>
</dbReference>
<evidence type="ECO:0000256" key="1">
    <source>
        <dbReference type="ARBA" id="ARBA00022448"/>
    </source>
</evidence>
<evidence type="ECO:0000313" key="4">
    <source>
        <dbReference type="EMBL" id="UYP44007.1"/>
    </source>
</evidence>
<dbReference type="EMBL" id="CP104013">
    <property type="protein sequence ID" value="UYP44007.1"/>
    <property type="molecule type" value="Genomic_DNA"/>
</dbReference>
<dbReference type="Gene3D" id="1.20.1260.10">
    <property type="match status" value="1"/>
</dbReference>
<evidence type="ECO:0000259" key="3">
    <source>
        <dbReference type="PROSITE" id="PS50905"/>
    </source>
</evidence>
<dbReference type="SUPFAM" id="SSF57802">
    <property type="entry name" value="Rubredoxin-like"/>
    <property type="match status" value="1"/>
</dbReference>
<sequence length="192" mass="21842">MELTKKYLKEAISGESSAVVKYTAFMETATQEGFTNIAYLFKALIAAEQIHIQNHRKALKDPDFQPKLENFQQKTTLLNIENAIEGELYEYKTMYPTFMKAIKKERKTMYGKVGYLSFEWARNVEITHANALKIALSALQSGKDLGPTEIWVCKVCGNLVLGDLPSEPCPICKHDPHFYKLIKNESIETGEK</sequence>
<dbReference type="PROSITE" id="PS50905">
    <property type="entry name" value="FERRITIN_LIKE"/>
    <property type="match status" value="1"/>
</dbReference>
<protein>
    <recommendedName>
        <fullName evidence="3">Ferritin-like diiron domain-containing protein</fullName>
    </recommendedName>
</protein>
<evidence type="ECO:0000313" key="5">
    <source>
        <dbReference type="Proteomes" id="UP001208689"/>
    </source>
</evidence>
<dbReference type="InterPro" id="IPR009040">
    <property type="entry name" value="Ferritin-like_diiron"/>
</dbReference>
<dbReference type="Proteomes" id="UP001208689">
    <property type="component" value="Chromosome"/>
</dbReference>
<feature type="domain" description="Ferritin-like diiron" evidence="3">
    <location>
        <begin position="1"/>
        <end position="143"/>
    </location>
</feature>
<dbReference type="InterPro" id="IPR052753">
    <property type="entry name" value="Rbr2/Nigerythrin"/>
</dbReference>
<name>A0ABY6HM95_9ARCH</name>
<reference evidence="4" key="1">
    <citation type="submission" date="2022-09" db="EMBL/GenBank/DDBJ databases">
        <title>Actin cytoskeleton and complex cell architecture in an #Asgard archaeon.</title>
        <authorList>
            <person name="Ponce Toledo R.I."/>
            <person name="Schleper C."/>
            <person name="Rodrigues Oliveira T."/>
            <person name="Wollweber F."/>
            <person name="Xu J."/>
            <person name="Rittmann S."/>
            <person name="Klingl A."/>
            <person name="Pilhofer M."/>
        </authorList>
    </citation>
    <scope>NUCLEOTIDE SEQUENCE</scope>
    <source>
        <strain evidence="4">B-35</strain>
    </source>
</reference>
<dbReference type="PANTHER" id="PTHR33746:SF4">
    <property type="entry name" value="RUBRERYTHRIN"/>
    <property type="match status" value="1"/>
</dbReference>
<dbReference type="Pfam" id="PF21349">
    <property type="entry name" value="RUBY_RBDX"/>
    <property type="match status" value="1"/>
</dbReference>
<dbReference type="InterPro" id="IPR003251">
    <property type="entry name" value="Rr_diiron-bd_dom"/>
</dbReference>
<dbReference type="InterPro" id="IPR009078">
    <property type="entry name" value="Ferritin-like_SF"/>
</dbReference>
<dbReference type="PANTHER" id="PTHR33746">
    <property type="entry name" value="RUBRERYTHRIN"/>
    <property type="match status" value="1"/>
</dbReference>
<dbReference type="Gene3D" id="2.20.28.10">
    <property type="match status" value="1"/>
</dbReference>
<organism evidence="4 5">
    <name type="scientific">Candidatus Lokiarchaeum ossiferum</name>
    <dbReference type="NCBI Taxonomy" id="2951803"/>
    <lineage>
        <taxon>Archaea</taxon>
        <taxon>Promethearchaeati</taxon>
        <taxon>Promethearchaeota</taxon>
        <taxon>Promethearchaeia</taxon>
        <taxon>Promethearchaeales</taxon>
        <taxon>Promethearchaeaceae</taxon>
        <taxon>Candidatus Lokiarchaeum</taxon>
    </lineage>
</organism>
<keyword evidence="5" id="KW-1185">Reference proteome</keyword>
<keyword evidence="2" id="KW-0249">Electron transport</keyword>
<dbReference type="SUPFAM" id="SSF47240">
    <property type="entry name" value="Ferritin-like"/>
    <property type="match status" value="1"/>
</dbReference>
<evidence type="ECO:0000256" key="2">
    <source>
        <dbReference type="ARBA" id="ARBA00022982"/>
    </source>
</evidence>
<proteinExistence type="predicted"/>
<dbReference type="InterPro" id="IPR012347">
    <property type="entry name" value="Ferritin-like"/>
</dbReference>
<gene>
    <name evidence="4" type="ORF">NEF87_000292</name>
</gene>